<feature type="compositionally biased region" description="Polar residues" evidence="1">
    <location>
        <begin position="10"/>
        <end position="28"/>
    </location>
</feature>
<keyword evidence="2" id="KW-1185">Reference proteome</keyword>
<organism evidence="2 3">
    <name type="scientific">Diaphorina citri</name>
    <name type="common">Asian citrus psyllid</name>
    <dbReference type="NCBI Taxonomy" id="121845"/>
    <lineage>
        <taxon>Eukaryota</taxon>
        <taxon>Metazoa</taxon>
        <taxon>Ecdysozoa</taxon>
        <taxon>Arthropoda</taxon>
        <taxon>Hexapoda</taxon>
        <taxon>Insecta</taxon>
        <taxon>Pterygota</taxon>
        <taxon>Neoptera</taxon>
        <taxon>Paraneoptera</taxon>
        <taxon>Hemiptera</taxon>
        <taxon>Sternorrhyncha</taxon>
        <taxon>Psylloidea</taxon>
        <taxon>Psyllidae</taxon>
        <taxon>Diaphorininae</taxon>
        <taxon>Diaphorina</taxon>
    </lineage>
</organism>
<sequence length="149" mass="16053">MSHYEHSSDILCSSPSQTNLNTSGNSNGKWPLRPGVLVHVNTNHSLLSHQSPPSSPTKSASSDGLDKRKKPSKRSTFLNSTFSAEPSQPSRAAKIKSMFGGGKYAHCDSNGTLPGVFNKSGVVTFKKLDVSIITRQSLSRKRKAPTPCK</sequence>
<dbReference type="RefSeq" id="XP_017301172.1">
    <property type="nucleotide sequence ID" value="XM_017445683.2"/>
</dbReference>
<dbReference type="PaxDb" id="121845-A0A1S4EGI5"/>
<evidence type="ECO:0000313" key="3">
    <source>
        <dbReference type="RefSeq" id="XP_017301172.1"/>
    </source>
</evidence>
<dbReference type="AlphaFoldDB" id="A0A1S4EGI5"/>
<feature type="compositionally biased region" description="Polar residues" evidence="1">
    <location>
        <begin position="74"/>
        <end position="90"/>
    </location>
</feature>
<name>A0A1S4EGI5_DIACI</name>
<dbReference type="Proteomes" id="UP000079169">
    <property type="component" value="Unplaced"/>
</dbReference>
<dbReference type="KEGG" id="dci:108252866"/>
<protein>
    <submittedName>
        <fullName evidence="3">Uncharacterized protein LOC108252866</fullName>
    </submittedName>
</protein>
<proteinExistence type="predicted"/>
<dbReference type="STRING" id="121845.A0A1S4EGI5"/>
<reference evidence="3" key="1">
    <citation type="submission" date="2025-08" db="UniProtKB">
        <authorList>
            <consortium name="RefSeq"/>
        </authorList>
    </citation>
    <scope>IDENTIFICATION</scope>
</reference>
<gene>
    <name evidence="3" type="primary">LOC108252866</name>
</gene>
<accession>A0A1S4EGI5</accession>
<evidence type="ECO:0000313" key="2">
    <source>
        <dbReference type="Proteomes" id="UP000079169"/>
    </source>
</evidence>
<feature type="region of interest" description="Disordered" evidence="1">
    <location>
        <begin position="1"/>
        <end position="91"/>
    </location>
</feature>
<evidence type="ECO:0000256" key="1">
    <source>
        <dbReference type="SAM" id="MobiDB-lite"/>
    </source>
</evidence>
<dbReference type="GeneID" id="108252866"/>
<feature type="compositionally biased region" description="Low complexity" evidence="1">
    <location>
        <begin position="44"/>
        <end position="62"/>
    </location>
</feature>